<reference evidence="1 2" key="1">
    <citation type="submission" date="2020-12" db="EMBL/GenBank/DDBJ databases">
        <title>Aureibaculum luteum sp. nov. and Aureibaculum flavum sp. nov., novel members of the family Flavobacteriaceae isolated from Antarctic intertidal sediments.</title>
        <authorList>
            <person name="He X."/>
            <person name="Zhang X."/>
        </authorList>
    </citation>
    <scope>NUCLEOTIDE SEQUENCE [LARGE SCALE GENOMIC DNA]</scope>
    <source>
        <strain evidence="1 2">A20</strain>
    </source>
</reference>
<organism evidence="1 2">
    <name type="scientific">Aureibaculum flavum</name>
    <dbReference type="NCBI Taxonomy" id="2795986"/>
    <lineage>
        <taxon>Bacteria</taxon>
        <taxon>Pseudomonadati</taxon>
        <taxon>Bacteroidota</taxon>
        <taxon>Flavobacteriia</taxon>
        <taxon>Flavobacteriales</taxon>
        <taxon>Flavobacteriaceae</taxon>
        <taxon>Aureibaculum</taxon>
    </lineage>
</organism>
<dbReference type="RefSeq" id="WP_198841787.1">
    <property type="nucleotide sequence ID" value="NZ_JAEHFJ010000005.1"/>
</dbReference>
<keyword evidence="2" id="KW-1185">Reference proteome</keyword>
<dbReference type="NCBIfam" id="TIGR02436">
    <property type="entry name" value="four helix bundle protein"/>
    <property type="match status" value="1"/>
</dbReference>
<dbReference type="PIRSF" id="PIRSF035652">
    <property type="entry name" value="CHP02436"/>
    <property type="match status" value="1"/>
</dbReference>
<dbReference type="EMBL" id="JAEHFJ010000005">
    <property type="protein sequence ID" value="MBJ2175113.1"/>
    <property type="molecule type" value="Genomic_DNA"/>
</dbReference>
<dbReference type="Proteomes" id="UP000623301">
    <property type="component" value="Unassembled WGS sequence"/>
</dbReference>
<evidence type="ECO:0000313" key="2">
    <source>
        <dbReference type="Proteomes" id="UP000623301"/>
    </source>
</evidence>
<dbReference type="Pfam" id="PF05635">
    <property type="entry name" value="23S_rRNA_IVP"/>
    <property type="match status" value="1"/>
</dbReference>
<dbReference type="SUPFAM" id="SSF158446">
    <property type="entry name" value="IVS-encoded protein-like"/>
    <property type="match status" value="1"/>
</dbReference>
<name>A0ABS0WTD7_9FLAO</name>
<protein>
    <submittedName>
        <fullName evidence="1">Four helix bundle protein</fullName>
    </submittedName>
</protein>
<dbReference type="InterPro" id="IPR012657">
    <property type="entry name" value="23S_rRNA-intervening_sequence"/>
</dbReference>
<evidence type="ECO:0000313" key="1">
    <source>
        <dbReference type="EMBL" id="MBJ2175113.1"/>
    </source>
</evidence>
<dbReference type="InterPro" id="IPR036583">
    <property type="entry name" value="23S_rRNA_IVS_sf"/>
</dbReference>
<comment type="caution">
    <text evidence="1">The sequence shown here is derived from an EMBL/GenBank/DDBJ whole genome shotgun (WGS) entry which is preliminary data.</text>
</comment>
<dbReference type="Gene3D" id="1.20.1440.60">
    <property type="entry name" value="23S rRNA-intervening sequence"/>
    <property type="match status" value="1"/>
</dbReference>
<gene>
    <name evidence="1" type="ORF">JBL43_12745</name>
</gene>
<proteinExistence type="predicted"/>
<sequence length="127" mass="14472">METNKLEDRLINFSVLVIAIYDNLKTSYAANYYGNQLIRSSGSPALNYGEARSAESHKDFVHKMGVCLKELRENFNCLKIISRANLYLENQEDLDNALDENNQLISIFVASIKLQKATIQKSKIVNR</sequence>
<accession>A0ABS0WTD7</accession>